<feature type="transmembrane region" description="Helical" evidence="7">
    <location>
        <begin position="58"/>
        <end position="79"/>
    </location>
</feature>
<dbReference type="Pfam" id="PF01184">
    <property type="entry name" value="Gpr1_Fun34_YaaH"/>
    <property type="match status" value="1"/>
</dbReference>
<evidence type="ECO:0000256" key="4">
    <source>
        <dbReference type="ARBA" id="ARBA00022989"/>
    </source>
</evidence>
<feature type="transmembrane region" description="Helical" evidence="7">
    <location>
        <begin position="174"/>
        <end position="193"/>
    </location>
</feature>
<dbReference type="NCBIfam" id="NF038013">
    <property type="entry name" value="AceTr_1"/>
    <property type="match status" value="1"/>
</dbReference>
<dbReference type="InterPro" id="IPR000791">
    <property type="entry name" value="Gpr1/Fun34/SatP-like"/>
</dbReference>
<name>A0ABV9RHJ5_9PSEU</name>
<comment type="caution">
    <text evidence="8">The sequence shown here is derived from an EMBL/GenBank/DDBJ whole genome shotgun (WGS) entry which is preliminary data.</text>
</comment>
<evidence type="ECO:0000256" key="2">
    <source>
        <dbReference type="ARBA" id="ARBA00005587"/>
    </source>
</evidence>
<protein>
    <submittedName>
        <fullName evidence="8">Acetate uptake transporter</fullName>
    </submittedName>
</protein>
<gene>
    <name evidence="8" type="ORF">ACFPEL_04310</name>
</gene>
<evidence type="ECO:0000256" key="6">
    <source>
        <dbReference type="SAM" id="MobiDB-lite"/>
    </source>
</evidence>
<comment type="similarity">
    <text evidence="2">Belongs to the acetate uptake transporter (AceTr) (TC 2.A.96) family.</text>
</comment>
<feature type="transmembrane region" description="Helical" evidence="7">
    <location>
        <begin position="31"/>
        <end position="51"/>
    </location>
</feature>
<dbReference type="Proteomes" id="UP001595909">
    <property type="component" value="Unassembled WGS sequence"/>
</dbReference>
<dbReference type="EMBL" id="JBHSIM010000008">
    <property type="protein sequence ID" value="MFC4831627.1"/>
    <property type="molecule type" value="Genomic_DNA"/>
</dbReference>
<dbReference type="InterPro" id="IPR051633">
    <property type="entry name" value="AceTr"/>
</dbReference>
<sequence>MSSTTEERTARTAPDPAPAQSTPSFADPGPLGLAAFALTTFTLSLFNAGLAPEALEPLVLPLALFYGGLAQFLAGMWEFRKANTFGATAFASYGAFWLAFAAYVQFIEPEMEASGVTEAQVTTATGIFLLGWAIFTLYMLFASLRTTGALVGVFATLFLTFALLAAGDLTGVDAIATAGGFVGLLSALIAWYASAAVVTNATWGRTVLPVGPRS</sequence>
<dbReference type="RefSeq" id="WP_274188631.1">
    <property type="nucleotide sequence ID" value="NZ_BAABHN010000008.1"/>
</dbReference>
<evidence type="ECO:0000313" key="9">
    <source>
        <dbReference type="Proteomes" id="UP001595909"/>
    </source>
</evidence>
<dbReference type="PANTHER" id="PTHR31123">
    <property type="entry name" value="ACCUMULATION OF DYADS PROTEIN 2-RELATED"/>
    <property type="match status" value="1"/>
</dbReference>
<feature type="compositionally biased region" description="Basic and acidic residues" evidence="6">
    <location>
        <begin position="1"/>
        <end position="10"/>
    </location>
</feature>
<keyword evidence="5 7" id="KW-0472">Membrane</keyword>
<evidence type="ECO:0000256" key="5">
    <source>
        <dbReference type="ARBA" id="ARBA00023136"/>
    </source>
</evidence>
<proteinExistence type="inferred from homology"/>
<accession>A0ABV9RHJ5</accession>
<feature type="transmembrane region" description="Helical" evidence="7">
    <location>
        <begin position="85"/>
        <end position="107"/>
    </location>
</feature>
<evidence type="ECO:0000313" key="8">
    <source>
        <dbReference type="EMBL" id="MFC4831627.1"/>
    </source>
</evidence>
<feature type="transmembrane region" description="Helical" evidence="7">
    <location>
        <begin position="119"/>
        <end position="141"/>
    </location>
</feature>
<keyword evidence="4 7" id="KW-1133">Transmembrane helix</keyword>
<dbReference type="PANTHER" id="PTHR31123:SF1">
    <property type="entry name" value="ACCUMULATION OF DYADS PROTEIN 2-RELATED"/>
    <property type="match status" value="1"/>
</dbReference>
<comment type="subcellular location">
    <subcellularLocation>
        <location evidence="1">Membrane</location>
        <topology evidence="1">Multi-pass membrane protein</topology>
    </subcellularLocation>
</comment>
<reference evidence="9" key="1">
    <citation type="journal article" date="2019" name="Int. J. Syst. Evol. Microbiol.">
        <title>The Global Catalogue of Microorganisms (GCM) 10K type strain sequencing project: providing services to taxonomists for standard genome sequencing and annotation.</title>
        <authorList>
            <consortium name="The Broad Institute Genomics Platform"/>
            <consortium name="The Broad Institute Genome Sequencing Center for Infectious Disease"/>
            <person name="Wu L."/>
            <person name="Ma J."/>
        </authorList>
    </citation>
    <scope>NUCLEOTIDE SEQUENCE [LARGE SCALE GENOMIC DNA]</scope>
    <source>
        <strain evidence="9">CCUG 50347</strain>
    </source>
</reference>
<evidence type="ECO:0000256" key="3">
    <source>
        <dbReference type="ARBA" id="ARBA00022692"/>
    </source>
</evidence>
<feature type="region of interest" description="Disordered" evidence="6">
    <location>
        <begin position="1"/>
        <end position="24"/>
    </location>
</feature>
<feature type="transmembrane region" description="Helical" evidence="7">
    <location>
        <begin position="147"/>
        <end position="167"/>
    </location>
</feature>
<evidence type="ECO:0000256" key="1">
    <source>
        <dbReference type="ARBA" id="ARBA00004141"/>
    </source>
</evidence>
<keyword evidence="3 7" id="KW-0812">Transmembrane</keyword>
<evidence type="ECO:0000256" key="7">
    <source>
        <dbReference type="SAM" id="Phobius"/>
    </source>
</evidence>
<organism evidence="8 9">
    <name type="scientific">Actinomycetospora chibensis</name>
    <dbReference type="NCBI Taxonomy" id="663606"/>
    <lineage>
        <taxon>Bacteria</taxon>
        <taxon>Bacillati</taxon>
        <taxon>Actinomycetota</taxon>
        <taxon>Actinomycetes</taxon>
        <taxon>Pseudonocardiales</taxon>
        <taxon>Pseudonocardiaceae</taxon>
        <taxon>Actinomycetospora</taxon>
    </lineage>
</organism>
<keyword evidence="9" id="KW-1185">Reference proteome</keyword>